<sequence length="155" mass="15302">MSEEQVVTESGITTRRALLAGAGAISATAVLAACGTDPDEDTPTGSAQTTGGSTAAAGGSSGALTQTSKVPVEGGIILAAQSVVVTQPTQGEFKCFSSTCTHQGCPVTAVEGGTINCNCHGSKFSIEDGSVKGGPATKPLTEREIKVDGDSITLA</sequence>
<accession>A0A6V8L6J8</accession>
<dbReference type="Pfam" id="PF00355">
    <property type="entry name" value="Rieske"/>
    <property type="match status" value="1"/>
</dbReference>
<dbReference type="SUPFAM" id="SSF50022">
    <property type="entry name" value="ISP domain"/>
    <property type="match status" value="1"/>
</dbReference>
<dbReference type="FunFam" id="2.102.10.10:FF:000016">
    <property type="entry name" value="Nitrite reductase/ring-hydroxylating ferredoxin subunit"/>
    <property type="match status" value="1"/>
</dbReference>
<evidence type="ECO:0000256" key="6">
    <source>
        <dbReference type="ARBA" id="ARBA00023014"/>
    </source>
</evidence>
<feature type="compositionally biased region" description="Low complexity" evidence="10">
    <location>
        <begin position="44"/>
        <end position="66"/>
    </location>
</feature>
<evidence type="ECO:0000256" key="7">
    <source>
        <dbReference type="ARBA" id="ARBA00023157"/>
    </source>
</evidence>
<evidence type="ECO:0000256" key="4">
    <source>
        <dbReference type="ARBA" id="ARBA00022723"/>
    </source>
</evidence>
<dbReference type="GO" id="GO:0016020">
    <property type="term" value="C:membrane"/>
    <property type="evidence" value="ECO:0007669"/>
    <property type="project" value="InterPro"/>
</dbReference>
<feature type="region of interest" description="Disordered" evidence="10">
    <location>
        <begin position="36"/>
        <end position="66"/>
    </location>
</feature>
<reference evidence="13 14" key="2">
    <citation type="submission" date="2020-03" db="EMBL/GenBank/DDBJ databases">
        <authorList>
            <person name="Ichikawa N."/>
            <person name="Kimura A."/>
            <person name="Kitahashi Y."/>
            <person name="Uohara A."/>
        </authorList>
    </citation>
    <scope>NUCLEOTIDE SEQUENCE [LARGE SCALE GENOMIC DNA]</scope>
    <source>
        <strain evidence="13 14">NBRC 108638</strain>
    </source>
</reference>
<keyword evidence="4" id="KW-0479">Metal-binding</keyword>
<keyword evidence="14" id="KW-1185">Reference proteome</keyword>
<dbReference type="EMBL" id="BLPG01000001">
    <property type="protein sequence ID" value="GFJ92872.1"/>
    <property type="molecule type" value="Genomic_DNA"/>
</dbReference>
<evidence type="ECO:0000313" key="14">
    <source>
        <dbReference type="Proteomes" id="UP000482960"/>
    </source>
</evidence>
<feature type="signal peptide" evidence="11">
    <location>
        <begin position="1"/>
        <end position="32"/>
    </location>
</feature>
<keyword evidence="7" id="KW-1015">Disulfide bond</keyword>
<dbReference type="InterPro" id="IPR005805">
    <property type="entry name" value="Rieske_Fe-S_prot_C"/>
</dbReference>
<dbReference type="PROSITE" id="PS51296">
    <property type="entry name" value="RIESKE"/>
    <property type="match status" value="1"/>
</dbReference>
<evidence type="ECO:0000259" key="12">
    <source>
        <dbReference type="PROSITE" id="PS51296"/>
    </source>
</evidence>
<name>A0A6V8L6J8_9ACTN</name>
<evidence type="ECO:0000313" key="13">
    <source>
        <dbReference type="EMBL" id="GFJ92872.1"/>
    </source>
</evidence>
<dbReference type="InterPro" id="IPR017941">
    <property type="entry name" value="Rieske_2Fe-2S"/>
</dbReference>
<dbReference type="PROSITE" id="PS51318">
    <property type="entry name" value="TAT"/>
    <property type="match status" value="1"/>
</dbReference>
<dbReference type="PRINTS" id="PR00162">
    <property type="entry name" value="RIESKE"/>
</dbReference>
<comment type="cofactor">
    <cofactor evidence="9">
        <name>[2Fe-2S] cluster</name>
        <dbReference type="ChEBI" id="CHEBI:190135"/>
    </cofactor>
</comment>
<dbReference type="PANTHER" id="PTHR10134">
    <property type="entry name" value="CYTOCHROME B-C1 COMPLEX SUBUNIT RIESKE, MITOCHONDRIAL"/>
    <property type="match status" value="1"/>
</dbReference>
<evidence type="ECO:0000256" key="1">
    <source>
        <dbReference type="ARBA" id="ARBA00002494"/>
    </source>
</evidence>
<comment type="caution">
    <text evidence="13">The sequence shown here is derived from an EMBL/GenBank/DDBJ whole genome shotgun (WGS) entry which is preliminary data.</text>
</comment>
<keyword evidence="11" id="KW-0732">Signal</keyword>
<evidence type="ECO:0000256" key="3">
    <source>
        <dbReference type="ARBA" id="ARBA00022714"/>
    </source>
</evidence>
<feature type="domain" description="Rieske" evidence="12">
    <location>
        <begin position="62"/>
        <end position="154"/>
    </location>
</feature>
<organism evidence="13 14">
    <name type="scientific">Phytohabitans rumicis</name>
    <dbReference type="NCBI Taxonomy" id="1076125"/>
    <lineage>
        <taxon>Bacteria</taxon>
        <taxon>Bacillati</taxon>
        <taxon>Actinomycetota</taxon>
        <taxon>Actinomycetes</taxon>
        <taxon>Micromonosporales</taxon>
        <taxon>Micromonosporaceae</taxon>
    </lineage>
</organism>
<evidence type="ECO:0000256" key="9">
    <source>
        <dbReference type="ARBA" id="ARBA00034078"/>
    </source>
</evidence>
<keyword evidence="5" id="KW-0408">Iron</keyword>
<dbReference type="GO" id="GO:0051537">
    <property type="term" value="F:2 iron, 2 sulfur cluster binding"/>
    <property type="evidence" value="ECO:0007669"/>
    <property type="project" value="UniProtKB-KW"/>
</dbReference>
<dbReference type="Gene3D" id="2.102.10.10">
    <property type="entry name" value="Rieske [2Fe-2S] iron-sulphur domain"/>
    <property type="match status" value="1"/>
</dbReference>
<dbReference type="AlphaFoldDB" id="A0A6V8L6J8"/>
<dbReference type="GO" id="GO:0046872">
    <property type="term" value="F:metal ion binding"/>
    <property type="evidence" value="ECO:0007669"/>
    <property type="project" value="UniProtKB-KW"/>
</dbReference>
<evidence type="ECO:0000256" key="10">
    <source>
        <dbReference type="SAM" id="MobiDB-lite"/>
    </source>
</evidence>
<comment type="function">
    <text evidence="1">Iron-sulfur subunit of the cytochrome bc1 complex, an essential component of the respiratory electron transport chain required for ATP synthesis. The bc1 complex catalyzes the oxidation of menaquinol and the reduction of cytochrome c in the respiratory chain. The bc1 complex operates through a Q-cycle mechanism that couples electron transfer to generation of the proton gradient that drives ATP synthesis.</text>
</comment>
<dbReference type="CDD" id="cd03467">
    <property type="entry name" value="Rieske"/>
    <property type="match status" value="1"/>
</dbReference>
<dbReference type="RefSeq" id="WP_173079647.1">
    <property type="nucleotide sequence ID" value="NZ_BAABJB010000005.1"/>
</dbReference>
<dbReference type="InterPro" id="IPR014349">
    <property type="entry name" value="Rieske_Fe-S_prot"/>
</dbReference>
<gene>
    <name evidence="13" type="ORF">Prum_065140</name>
</gene>
<evidence type="ECO:0000256" key="11">
    <source>
        <dbReference type="SAM" id="SignalP"/>
    </source>
</evidence>
<evidence type="ECO:0000256" key="8">
    <source>
        <dbReference type="ARBA" id="ARBA00029586"/>
    </source>
</evidence>
<keyword evidence="6" id="KW-0411">Iron-sulfur</keyword>
<dbReference type="InterPro" id="IPR006311">
    <property type="entry name" value="TAT_signal"/>
</dbReference>
<feature type="chain" id="PRO_5028857876" description="Cytochrome bc1 complex Rieske iron-sulfur subunit" evidence="11">
    <location>
        <begin position="33"/>
        <end position="155"/>
    </location>
</feature>
<evidence type="ECO:0000256" key="5">
    <source>
        <dbReference type="ARBA" id="ARBA00023004"/>
    </source>
</evidence>
<reference evidence="13 14" key="1">
    <citation type="submission" date="2020-03" db="EMBL/GenBank/DDBJ databases">
        <title>Whole genome shotgun sequence of Phytohabitans rumicis NBRC 108638.</title>
        <authorList>
            <person name="Komaki H."/>
            <person name="Tamura T."/>
        </authorList>
    </citation>
    <scope>NUCLEOTIDE SEQUENCE [LARGE SCALE GENOMIC DNA]</scope>
    <source>
        <strain evidence="13 14">NBRC 108638</strain>
    </source>
</reference>
<dbReference type="InterPro" id="IPR036922">
    <property type="entry name" value="Rieske_2Fe-2S_sf"/>
</dbReference>
<keyword evidence="3" id="KW-0001">2Fe-2S</keyword>
<dbReference type="Proteomes" id="UP000482960">
    <property type="component" value="Unassembled WGS sequence"/>
</dbReference>
<evidence type="ECO:0000256" key="2">
    <source>
        <dbReference type="ARBA" id="ARBA00015816"/>
    </source>
</evidence>
<dbReference type="GO" id="GO:0016705">
    <property type="term" value="F:oxidoreductase activity, acting on paired donors, with incorporation or reduction of molecular oxygen"/>
    <property type="evidence" value="ECO:0007669"/>
    <property type="project" value="UniProtKB-ARBA"/>
</dbReference>
<protein>
    <recommendedName>
        <fullName evidence="2">Cytochrome bc1 complex Rieske iron-sulfur subunit</fullName>
    </recommendedName>
    <alternativeName>
        <fullName evidence="8">Cytochrome bc1 reductase complex subunit QcrA</fullName>
    </alternativeName>
</protein>
<dbReference type="GO" id="GO:0004497">
    <property type="term" value="F:monooxygenase activity"/>
    <property type="evidence" value="ECO:0007669"/>
    <property type="project" value="UniProtKB-ARBA"/>
</dbReference>
<proteinExistence type="predicted"/>